<name>A0A0D0QAA5_9RHOB</name>
<dbReference type="PATRIC" id="fig|1123501.6.peg.3513"/>
<feature type="transmembrane region" description="Helical" evidence="2">
    <location>
        <begin position="7"/>
        <end position="29"/>
    </location>
</feature>
<dbReference type="AlphaFoldDB" id="A0A0D0QAA5"/>
<protein>
    <submittedName>
        <fullName evidence="3">Wenxma_17, whole genome shotgun sequence</fullName>
    </submittedName>
</protein>
<proteinExistence type="predicted"/>
<keyword evidence="4" id="KW-1185">Reference proteome</keyword>
<reference evidence="3 4" key="1">
    <citation type="submission" date="2013-01" db="EMBL/GenBank/DDBJ databases">
        <authorList>
            <person name="Fiebig A."/>
            <person name="Goeker M."/>
            <person name="Klenk H.-P.P."/>
        </authorList>
    </citation>
    <scope>NUCLEOTIDE SEQUENCE [LARGE SCALE GENOMIC DNA]</scope>
    <source>
        <strain evidence="3 4">DSM 24838</strain>
    </source>
</reference>
<keyword evidence="2" id="KW-1133">Transmembrane helix</keyword>
<evidence type="ECO:0000256" key="2">
    <source>
        <dbReference type="SAM" id="Phobius"/>
    </source>
</evidence>
<dbReference type="STRING" id="1123501.Wenmar_03388"/>
<dbReference type="EMBL" id="AONG01000018">
    <property type="protein sequence ID" value="KIQ67933.1"/>
    <property type="molecule type" value="Genomic_DNA"/>
</dbReference>
<dbReference type="Proteomes" id="UP000035100">
    <property type="component" value="Unassembled WGS sequence"/>
</dbReference>
<organism evidence="3 4">
    <name type="scientific">Wenxinia marina DSM 24838</name>
    <dbReference type="NCBI Taxonomy" id="1123501"/>
    <lineage>
        <taxon>Bacteria</taxon>
        <taxon>Pseudomonadati</taxon>
        <taxon>Pseudomonadota</taxon>
        <taxon>Alphaproteobacteria</taxon>
        <taxon>Rhodobacterales</taxon>
        <taxon>Roseobacteraceae</taxon>
        <taxon>Wenxinia</taxon>
    </lineage>
</organism>
<keyword evidence="2" id="KW-0812">Transmembrane</keyword>
<feature type="region of interest" description="Disordered" evidence="1">
    <location>
        <begin position="74"/>
        <end position="104"/>
    </location>
</feature>
<feature type="compositionally biased region" description="Basic and acidic residues" evidence="1">
    <location>
        <begin position="95"/>
        <end position="104"/>
    </location>
</feature>
<dbReference type="RefSeq" id="WP_018302149.1">
    <property type="nucleotide sequence ID" value="NZ_KB902282.1"/>
</dbReference>
<comment type="caution">
    <text evidence="3">The sequence shown here is derived from an EMBL/GenBank/DDBJ whole genome shotgun (WGS) entry which is preliminary data.</text>
</comment>
<sequence length="104" mass="10746">MPSLIRLYVVNCAIGFAVAAALVALLLALNVGNLGHLVTTSPDGLLAILMLWVANGIVFAGVQFGLAVMALGSEDEASGGPRGGLRQYVPIRARVPHDRPADPS</sequence>
<dbReference type="OrthoDB" id="8115457at2"/>
<gene>
    <name evidence="3" type="ORF">Wenmar_03388</name>
</gene>
<evidence type="ECO:0000313" key="4">
    <source>
        <dbReference type="Proteomes" id="UP000035100"/>
    </source>
</evidence>
<accession>A0A0D0QAA5</accession>
<dbReference type="eggNOG" id="ENOG5032YDV">
    <property type="taxonomic scope" value="Bacteria"/>
</dbReference>
<evidence type="ECO:0000313" key="3">
    <source>
        <dbReference type="EMBL" id="KIQ67933.1"/>
    </source>
</evidence>
<feature type="transmembrane region" description="Helical" evidence="2">
    <location>
        <begin position="49"/>
        <end position="72"/>
    </location>
</feature>
<keyword evidence="2" id="KW-0472">Membrane</keyword>
<evidence type="ECO:0000256" key="1">
    <source>
        <dbReference type="SAM" id="MobiDB-lite"/>
    </source>
</evidence>